<dbReference type="EMBL" id="WTPW01001832">
    <property type="protein sequence ID" value="KAF0411950.1"/>
    <property type="molecule type" value="Genomic_DNA"/>
</dbReference>
<evidence type="ECO:0000313" key="4">
    <source>
        <dbReference type="Proteomes" id="UP000439903"/>
    </source>
</evidence>
<keyword evidence="4" id="KW-1185">Reference proteome</keyword>
<dbReference type="AlphaFoldDB" id="A0A8H3X5V7"/>
<dbReference type="PROSITE" id="PS50157">
    <property type="entry name" value="ZINC_FINGER_C2H2_2"/>
    <property type="match status" value="1"/>
</dbReference>
<dbReference type="InterPro" id="IPR013087">
    <property type="entry name" value="Znf_C2H2_type"/>
</dbReference>
<sequence>MSDFKCNFCPHTFTKRNILSKHINICVLTAGKDEQLFVNNPAQVRNYSKPIKQNQNENFDINEYKSVSEFSTKKISFKDIKFCKYLKVVKDIQFNSNSNLDSTLASPLHVSNTDELANGLDNMLFELDNSNINSNMFEVDPTSNLLDDLETTIDEDQEFSNEILNNSTYFEHIRSSSSDVEIDQKYEEFPNKAYADLMVLVTKYKLSNAAGNAIILFFNKHSKHSTSPLPKNIRQEKEFMNNIKSNLLYKKIKVLDLDDTEYFLYHMPLISCIENILKIPDIAQNLEFEYEELYKTTEDGKEIIYKEQNNRMWWKTAQNSLPIGSKLLSIILYSDATNCDTLGKS</sequence>
<dbReference type="Pfam" id="PF18759">
    <property type="entry name" value="Plavaka"/>
    <property type="match status" value="1"/>
</dbReference>
<evidence type="ECO:0000313" key="3">
    <source>
        <dbReference type="EMBL" id="KAF0411950.1"/>
    </source>
</evidence>
<proteinExistence type="predicted"/>
<organism evidence="3 4">
    <name type="scientific">Gigaspora margarita</name>
    <dbReference type="NCBI Taxonomy" id="4874"/>
    <lineage>
        <taxon>Eukaryota</taxon>
        <taxon>Fungi</taxon>
        <taxon>Fungi incertae sedis</taxon>
        <taxon>Mucoromycota</taxon>
        <taxon>Glomeromycotina</taxon>
        <taxon>Glomeromycetes</taxon>
        <taxon>Diversisporales</taxon>
        <taxon>Gigasporaceae</taxon>
        <taxon>Gigaspora</taxon>
    </lineage>
</organism>
<dbReference type="Proteomes" id="UP000439903">
    <property type="component" value="Unassembled WGS sequence"/>
</dbReference>
<keyword evidence="1" id="KW-0479">Metal-binding</keyword>
<evidence type="ECO:0000256" key="1">
    <source>
        <dbReference type="PROSITE-ProRule" id="PRU00042"/>
    </source>
</evidence>
<protein>
    <submittedName>
        <fullName evidence="3">Zn-finger domain-containing protein</fullName>
    </submittedName>
</protein>
<keyword evidence="1" id="KW-0862">Zinc</keyword>
<reference evidence="3 4" key="1">
    <citation type="journal article" date="2019" name="Environ. Microbiol.">
        <title>At the nexus of three kingdoms: the genome of the mycorrhizal fungus Gigaspora margarita provides insights into plant, endobacterial and fungal interactions.</title>
        <authorList>
            <person name="Venice F."/>
            <person name="Ghignone S."/>
            <person name="Salvioli di Fossalunga A."/>
            <person name="Amselem J."/>
            <person name="Novero M."/>
            <person name="Xianan X."/>
            <person name="Sedzielewska Toro K."/>
            <person name="Morin E."/>
            <person name="Lipzen A."/>
            <person name="Grigoriev I.V."/>
            <person name="Henrissat B."/>
            <person name="Martin F.M."/>
            <person name="Bonfante P."/>
        </authorList>
    </citation>
    <scope>NUCLEOTIDE SEQUENCE [LARGE SCALE GENOMIC DNA]</scope>
    <source>
        <strain evidence="3 4">BEG34</strain>
    </source>
</reference>
<accession>A0A8H3X5V7</accession>
<comment type="caution">
    <text evidence="3">The sequence shown here is derived from an EMBL/GenBank/DDBJ whole genome shotgun (WGS) entry which is preliminary data.</text>
</comment>
<keyword evidence="1" id="KW-0863">Zinc-finger</keyword>
<evidence type="ECO:0000259" key="2">
    <source>
        <dbReference type="PROSITE" id="PS50157"/>
    </source>
</evidence>
<feature type="domain" description="C2H2-type" evidence="2">
    <location>
        <begin position="4"/>
        <end position="33"/>
    </location>
</feature>
<name>A0A8H3X5V7_GIGMA</name>
<dbReference type="InterPro" id="IPR041078">
    <property type="entry name" value="Plavaka"/>
</dbReference>
<gene>
    <name evidence="3" type="ORF">F8M41_008077</name>
</gene>
<dbReference type="GO" id="GO:0008270">
    <property type="term" value="F:zinc ion binding"/>
    <property type="evidence" value="ECO:0007669"/>
    <property type="project" value="UniProtKB-KW"/>
</dbReference>